<keyword evidence="3 5" id="KW-0663">Pyridoxal phosphate</keyword>
<evidence type="ECO:0000256" key="2">
    <source>
        <dbReference type="ARBA" id="ARBA00022576"/>
    </source>
</evidence>
<dbReference type="Pfam" id="PF01041">
    <property type="entry name" value="DegT_DnrJ_EryC1"/>
    <property type="match status" value="1"/>
</dbReference>
<keyword evidence="2 7" id="KW-0032">Aminotransferase</keyword>
<dbReference type="InterPro" id="IPR015422">
    <property type="entry name" value="PyrdxlP-dep_Trfase_small"/>
</dbReference>
<comment type="caution">
    <text evidence="7">The sequence shown here is derived from an EMBL/GenBank/DDBJ whole genome shotgun (WGS) entry which is preliminary data.</text>
</comment>
<sequence length="428" mass="44665">MTTETPTTEPADEASTDETPATVTPTGETPAGRWIPCEEDASGHSFGSEELAAVTEVLTSGRLLSDSGGFVGRLEEAFAARYGAAGAVACSSATSGIQAALVALGLPRGAEVITTPLTDIGGVAPIVAAGLVPVFADVDPVTGNLDPASVEAAVGPRTEAIVVTHLVGKPCDMTALAAIAERHRLLIVEDCAQAYDARHAGVPVGTFGAIACYSTQQTKHISAGEGGLMLVNDPGLIAPVRSWINKGVEGGVRSRTEDHPIVGANARMTELQAAVLCAQLDKLTGFVTARITRARELSAALADIPALTTPSSGVGEVQTYWKYLLSVDPHRLPGVRERLDAELDARRAVVQPCYLHLPLFTKSLFDRHAVRLVGESAAATGRRPATAEGFDGMRGFTDRAVVLWWNERIGAADVARIADLVHTVVAKG</sequence>
<dbReference type="SUPFAM" id="SSF53383">
    <property type="entry name" value="PLP-dependent transferases"/>
    <property type="match status" value="1"/>
</dbReference>
<evidence type="ECO:0000256" key="1">
    <source>
        <dbReference type="ARBA" id="ARBA00001933"/>
    </source>
</evidence>
<dbReference type="Proteomes" id="UP001595975">
    <property type="component" value="Unassembled WGS sequence"/>
</dbReference>
<dbReference type="Gene3D" id="3.40.640.10">
    <property type="entry name" value="Type I PLP-dependent aspartate aminotransferase-like (Major domain)"/>
    <property type="match status" value="1"/>
</dbReference>
<comment type="similarity">
    <text evidence="4">Belongs to the DegT/DnrJ/EryC1 family. L-glutamine:2-deoxy-scyllo-inosose/scyllo-inosose aminotransferase subfamily.</text>
</comment>
<feature type="compositionally biased region" description="Polar residues" evidence="6">
    <location>
        <begin position="17"/>
        <end position="27"/>
    </location>
</feature>
<reference evidence="8" key="1">
    <citation type="journal article" date="2019" name="Int. J. Syst. Evol. Microbiol.">
        <title>The Global Catalogue of Microorganisms (GCM) 10K type strain sequencing project: providing services to taxonomists for standard genome sequencing and annotation.</title>
        <authorList>
            <consortium name="The Broad Institute Genomics Platform"/>
            <consortium name="The Broad Institute Genome Sequencing Center for Infectious Disease"/>
            <person name="Wu L."/>
            <person name="Ma J."/>
        </authorList>
    </citation>
    <scope>NUCLEOTIDE SEQUENCE [LARGE SCALE GENOMIC DNA]</scope>
    <source>
        <strain evidence="8">CGMCC 4.1437</strain>
    </source>
</reference>
<dbReference type="PANTHER" id="PTHR30244">
    <property type="entry name" value="TRANSAMINASE"/>
    <property type="match status" value="1"/>
</dbReference>
<evidence type="ECO:0000256" key="5">
    <source>
        <dbReference type="RuleBase" id="RU004508"/>
    </source>
</evidence>
<dbReference type="CDD" id="cd00616">
    <property type="entry name" value="AHBA_syn"/>
    <property type="match status" value="1"/>
</dbReference>
<dbReference type="InterPro" id="IPR015421">
    <property type="entry name" value="PyrdxlP-dep_Trfase_major"/>
</dbReference>
<keyword evidence="2 7" id="KW-0808">Transferase</keyword>
<dbReference type="GO" id="GO:0008483">
    <property type="term" value="F:transaminase activity"/>
    <property type="evidence" value="ECO:0007669"/>
    <property type="project" value="UniProtKB-KW"/>
</dbReference>
<dbReference type="PANTHER" id="PTHR30244:SF34">
    <property type="entry name" value="DTDP-4-AMINO-4,6-DIDEOXYGALACTOSE TRANSAMINASE"/>
    <property type="match status" value="1"/>
</dbReference>
<dbReference type="RefSeq" id="WP_380227638.1">
    <property type="nucleotide sequence ID" value="NZ_JBHSOF010000034.1"/>
</dbReference>
<keyword evidence="8" id="KW-1185">Reference proteome</keyword>
<evidence type="ECO:0000256" key="4">
    <source>
        <dbReference type="ARBA" id="ARBA00038398"/>
    </source>
</evidence>
<name>A0ABW0X9X6_9ACTN</name>
<evidence type="ECO:0000313" key="7">
    <source>
        <dbReference type="EMBL" id="MFC5665966.1"/>
    </source>
</evidence>
<comment type="cofactor">
    <cofactor evidence="1">
        <name>pyridoxal 5'-phosphate</name>
        <dbReference type="ChEBI" id="CHEBI:597326"/>
    </cofactor>
</comment>
<dbReference type="EMBL" id="JBHSOF010000034">
    <property type="protein sequence ID" value="MFC5665966.1"/>
    <property type="molecule type" value="Genomic_DNA"/>
</dbReference>
<organism evidence="7 8">
    <name type="scientific">Kitasatospora misakiensis</name>
    <dbReference type="NCBI Taxonomy" id="67330"/>
    <lineage>
        <taxon>Bacteria</taxon>
        <taxon>Bacillati</taxon>
        <taxon>Actinomycetota</taxon>
        <taxon>Actinomycetes</taxon>
        <taxon>Kitasatosporales</taxon>
        <taxon>Streptomycetaceae</taxon>
        <taxon>Kitasatospora</taxon>
    </lineage>
</organism>
<gene>
    <name evidence="7" type="ORF">ACFP3U_23685</name>
</gene>
<evidence type="ECO:0000256" key="6">
    <source>
        <dbReference type="SAM" id="MobiDB-lite"/>
    </source>
</evidence>
<dbReference type="InterPro" id="IPR000653">
    <property type="entry name" value="DegT/StrS_aminotransferase"/>
</dbReference>
<accession>A0ABW0X9X6</accession>
<evidence type="ECO:0000256" key="3">
    <source>
        <dbReference type="ARBA" id="ARBA00022898"/>
    </source>
</evidence>
<dbReference type="InterPro" id="IPR015424">
    <property type="entry name" value="PyrdxlP-dep_Trfase"/>
</dbReference>
<proteinExistence type="inferred from homology"/>
<feature type="region of interest" description="Disordered" evidence="6">
    <location>
        <begin position="1"/>
        <end position="42"/>
    </location>
</feature>
<dbReference type="Gene3D" id="3.90.1150.10">
    <property type="entry name" value="Aspartate Aminotransferase, domain 1"/>
    <property type="match status" value="1"/>
</dbReference>
<protein>
    <submittedName>
        <fullName evidence="7">DegT/DnrJ/EryC1/StrS family aminotransferase</fullName>
    </submittedName>
</protein>
<evidence type="ECO:0000313" key="8">
    <source>
        <dbReference type="Proteomes" id="UP001595975"/>
    </source>
</evidence>